<name>A0A672FA42_SALFA</name>
<dbReference type="SUPFAM" id="SSF56574">
    <property type="entry name" value="Serpins"/>
    <property type="match status" value="1"/>
</dbReference>
<evidence type="ECO:0000256" key="6">
    <source>
        <dbReference type="ARBA" id="ARBA00038828"/>
    </source>
</evidence>
<keyword evidence="5" id="KW-0007">Acetylation</keyword>
<evidence type="ECO:0000256" key="9">
    <source>
        <dbReference type="SAM" id="MobiDB-lite"/>
    </source>
</evidence>
<reference evidence="11" key="2">
    <citation type="submission" date="2025-08" db="UniProtKB">
        <authorList>
            <consortium name="Ensembl"/>
        </authorList>
    </citation>
    <scope>IDENTIFICATION</scope>
</reference>
<dbReference type="GeneID" id="115394524"/>
<feature type="region of interest" description="Disordered" evidence="9">
    <location>
        <begin position="114"/>
        <end position="173"/>
    </location>
</feature>
<dbReference type="Gene3D" id="3.30.497.10">
    <property type="entry name" value="Antithrombin, subunit I, domain 2"/>
    <property type="match status" value="2"/>
</dbReference>
<dbReference type="GO" id="GO:0004867">
    <property type="term" value="F:serine-type endopeptidase inhibitor activity"/>
    <property type="evidence" value="ECO:0007669"/>
    <property type="project" value="InterPro"/>
</dbReference>
<dbReference type="SMART" id="SM00093">
    <property type="entry name" value="SERPIN"/>
    <property type="match status" value="1"/>
</dbReference>
<dbReference type="PANTHER" id="PTHR11461:SF204">
    <property type="entry name" value="SERPIN B6"/>
    <property type="match status" value="1"/>
</dbReference>
<evidence type="ECO:0000256" key="8">
    <source>
        <dbReference type="RuleBase" id="RU000411"/>
    </source>
</evidence>
<comment type="similarity">
    <text evidence="8">Belongs to the serpin family.</text>
</comment>
<dbReference type="InterPro" id="IPR023796">
    <property type="entry name" value="Serpin_dom"/>
</dbReference>
<evidence type="ECO:0000256" key="3">
    <source>
        <dbReference type="ARBA" id="ARBA00022690"/>
    </source>
</evidence>
<dbReference type="InterPro" id="IPR023795">
    <property type="entry name" value="Serpin_CS"/>
</dbReference>
<dbReference type="Pfam" id="PF00079">
    <property type="entry name" value="Serpin"/>
    <property type="match status" value="2"/>
</dbReference>
<protein>
    <recommendedName>
        <fullName evidence="7">Serpin B6</fullName>
    </recommendedName>
</protein>
<reference evidence="11" key="1">
    <citation type="submission" date="2019-06" db="EMBL/GenBank/DDBJ databases">
        <authorList>
            <consortium name="Wellcome Sanger Institute Data Sharing"/>
        </authorList>
    </citation>
    <scope>NUCLEOTIDE SEQUENCE [LARGE SCALE GENOMIC DNA]</scope>
</reference>
<keyword evidence="3" id="KW-0646">Protease inhibitor</keyword>
<organism evidence="11 12">
    <name type="scientific">Salarias fasciatus</name>
    <name type="common">Jewelled blenny</name>
    <name type="synonym">Blennius fasciatus</name>
    <dbReference type="NCBI Taxonomy" id="181472"/>
    <lineage>
        <taxon>Eukaryota</taxon>
        <taxon>Metazoa</taxon>
        <taxon>Chordata</taxon>
        <taxon>Craniata</taxon>
        <taxon>Vertebrata</taxon>
        <taxon>Euteleostomi</taxon>
        <taxon>Actinopterygii</taxon>
        <taxon>Neopterygii</taxon>
        <taxon>Teleostei</taxon>
        <taxon>Neoteleostei</taxon>
        <taxon>Acanthomorphata</taxon>
        <taxon>Ovalentaria</taxon>
        <taxon>Blenniimorphae</taxon>
        <taxon>Blenniiformes</taxon>
        <taxon>Blennioidei</taxon>
        <taxon>Blenniidae</taxon>
        <taxon>Salariinae</taxon>
        <taxon>Salarias</taxon>
    </lineage>
</organism>
<evidence type="ECO:0000256" key="2">
    <source>
        <dbReference type="ARBA" id="ARBA00022490"/>
    </source>
</evidence>
<keyword evidence="2" id="KW-0963">Cytoplasm</keyword>
<evidence type="ECO:0000256" key="7">
    <source>
        <dbReference type="ARBA" id="ARBA00039202"/>
    </source>
</evidence>
<feature type="compositionally biased region" description="Basic and acidic residues" evidence="9">
    <location>
        <begin position="114"/>
        <end position="142"/>
    </location>
</feature>
<dbReference type="AlphaFoldDB" id="A0A672FA42"/>
<feature type="compositionally biased region" description="Basic and acidic residues" evidence="9">
    <location>
        <begin position="164"/>
        <end position="173"/>
    </location>
</feature>
<dbReference type="InterPro" id="IPR000215">
    <property type="entry name" value="Serpin_fam"/>
</dbReference>
<dbReference type="InterPro" id="IPR042178">
    <property type="entry name" value="Serpin_sf_1"/>
</dbReference>
<evidence type="ECO:0000256" key="1">
    <source>
        <dbReference type="ARBA" id="ARBA00004496"/>
    </source>
</evidence>
<proteinExistence type="inferred from homology"/>
<evidence type="ECO:0000313" key="12">
    <source>
        <dbReference type="Proteomes" id="UP000472267"/>
    </source>
</evidence>
<dbReference type="InParanoid" id="A0A672FA42"/>
<comment type="subcellular location">
    <subcellularLocation>
        <location evidence="1">Cytoplasm</location>
    </subcellularLocation>
</comment>
<dbReference type="GO" id="GO:0005615">
    <property type="term" value="C:extracellular space"/>
    <property type="evidence" value="ECO:0007669"/>
    <property type="project" value="InterPro"/>
</dbReference>
<keyword evidence="12" id="KW-1185">Reference proteome</keyword>
<evidence type="ECO:0000259" key="10">
    <source>
        <dbReference type="SMART" id="SM00093"/>
    </source>
</evidence>
<dbReference type="Gene3D" id="2.30.39.10">
    <property type="entry name" value="Alpha-1-antitrypsin, domain 1"/>
    <property type="match status" value="1"/>
</dbReference>
<dbReference type="RefSeq" id="XP_029955715.1">
    <property type="nucleotide sequence ID" value="XM_030099855.1"/>
</dbReference>
<sequence length="486" mass="53193">MASAAPLTKTNAGFVLDMLKKLRGEDKKENVLFCPVSLSAGLAMVLMGAKGNTAKQISEVLQLTETQPKSLSATPLQSLLKTRTEARTQVHTQIKMQIQQRSMVPSYLSKVLKSKTDNDAEQTDKGDEETPKGGPETGKDEAQNGSDAAQTSQGDAQAAGEVSQTEKDEAPAAQDDVHAKLSELLSPFFKDDAPFGLSVANRLYGEKSCEFIEGFSEETKKLYNAELEPVDFKGNAETERVNINSWVEKQTQDKIKNLLAEGSLISTTKLMLINAVYFKNLWEKKFEVEETETEFKITATDTRRVKMMHQKSSFRLAPIPEARCKIMNMPCSLADVSMVIILPDELTGLEELENQLTPDKFEKWTSRALETEVVEVAGEVRLPRFLMEKTYSLGDALKSLGVADAFDDTKSDFSGLSPQKGVVLSGVVHKVSLEVDESGGEAAAASSSPAGESAAEAFTADHPFLFFMQHKPTKTVLLAGRYSSPE</sequence>
<feature type="compositionally biased region" description="Polar residues" evidence="9">
    <location>
        <begin position="143"/>
        <end position="155"/>
    </location>
</feature>
<evidence type="ECO:0000256" key="5">
    <source>
        <dbReference type="ARBA" id="ARBA00022990"/>
    </source>
</evidence>
<feature type="domain" description="Serpin" evidence="10">
    <location>
        <begin position="16"/>
        <end position="485"/>
    </location>
</feature>
<evidence type="ECO:0000313" key="11">
    <source>
        <dbReference type="Ensembl" id="ENSSFAP00005000945.1"/>
    </source>
</evidence>
<dbReference type="PROSITE" id="PS00284">
    <property type="entry name" value="SERPIN"/>
    <property type="match status" value="1"/>
</dbReference>
<keyword evidence="4" id="KW-0722">Serine protease inhibitor</keyword>
<comment type="subunit">
    <text evidence="6">Forms a complex with the monomeric form of beta-tryptase.</text>
</comment>
<dbReference type="InterPro" id="IPR036186">
    <property type="entry name" value="Serpin_sf"/>
</dbReference>
<dbReference type="PANTHER" id="PTHR11461">
    <property type="entry name" value="SERINE PROTEASE INHIBITOR, SERPIN"/>
    <property type="match status" value="1"/>
</dbReference>
<dbReference type="Ensembl" id="ENSSFAT00005000980.1">
    <property type="protein sequence ID" value="ENSSFAP00005000945.1"/>
    <property type="gene ID" value="ENSSFAG00005000641.1"/>
</dbReference>
<accession>A0A672FA42</accession>
<reference evidence="11" key="3">
    <citation type="submission" date="2025-09" db="UniProtKB">
        <authorList>
            <consortium name="Ensembl"/>
        </authorList>
    </citation>
    <scope>IDENTIFICATION</scope>
</reference>
<evidence type="ECO:0000256" key="4">
    <source>
        <dbReference type="ARBA" id="ARBA00022900"/>
    </source>
</evidence>
<dbReference type="Proteomes" id="UP000472267">
    <property type="component" value="Chromosome 9"/>
</dbReference>
<dbReference type="InterPro" id="IPR042185">
    <property type="entry name" value="Serpin_sf_2"/>
</dbReference>
<gene>
    <name evidence="11" type="primary">LOC115394524</name>
</gene>